<sequence>MEDKKNSSIPELLQKRNFLGRWAAFFINRHRVTYLLIIIIFFWGITQYSGLQREAQPKVTIPFAIVQTTYVGASPEEVEALVTDPIEKKLEELTDVRRMTSESIFGQSTIFVEFDSGSDIQEKIRETREKILDISDTLPAEVETPKVMDMKTGESPVLVFTLGGNQDILEIQGSAKKIKDLIESVEGVTEVALIGDIKREINVIVDPQKLSVYAISLQDIKNALIQSNVNLPGGDIKLNEIHYNVRTIGRFEKVEELNHVIIRDEGNGKVYLKDIAVIEDGYEDIKKFVRKSVESGENPSIENVIAISVHKKESADDITVRNNILEKLQDHQEDLYPDDMKLEIVSDKADYVERQLGSVTDNAKSGLLLVIVVLFLFIGFKEALIVAFVIPLSIFAAFGLMKVWGLTLNEITMFSLVLAVGMLVDNAIVVMENIDRLRSKGLSSKLAAEAGTNQVAPAIMASTLTTLAAFFPLALTPGISGDYIRPMPLTVIFALSASFFMAVTISPSICAGMIKNHRSQERKLENPQKQKYMKMISVVFVFILSMIAFKDWGQEGIKQYGILSIIMAVLFAFVMFLKQFKFKGSHEDSAVLHYYQKCLGWIVTSTKRKWLLIVLIFLLFISSVALIPLGILKVEMFGDEDMPGFYVEVNTPQGSNLEDTLEIIKQVETYLFTINEIKHFVSYVGDEGTDMWSLYRVENPDVPNKGRIIVELQEEMDRERSSVEIANQIRNQAKKIPGAEIKVVELAMGAPTGSPIHLRVKGENLEDLEKTAKSFAEILKAMEGTRDVVTSIGEGVPELQVRVDKVRASMLGLDNMSIALSMRNVIHGIEATTFRENQEEIDVMIRTSKDRLRTVHDIEKIFFYTSRGEAIPFLQVAEVVETESIMNIAHEDSKRRIAVLGEIDDERVTAVEIINRFKEEIKDYAIPEGVVLEFGGEMEEMEESFENMMNNMILAAILVYIILAIQFNSLTQPLIILFAVPMALIGVMPGLVITGNKFGFVAFVAVVALVGIAVNDAIVLVDYINYLRSNGDNLKDAILETGKTRFLPVLATTITTAGGILPITLKEAFYAPLGIALICGLCMSTLLTLVIVPTMYSILEEHKLKRLNKKEKELHNSI</sequence>
<evidence type="ECO:0000313" key="2">
    <source>
        <dbReference type="Proteomes" id="UP000035704"/>
    </source>
</evidence>
<dbReference type="STRING" id="84022.CACET_c05900"/>
<dbReference type="Gene3D" id="1.20.1640.10">
    <property type="entry name" value="Multidrug efflux transporter AcrB transmembrane domain"/>
    <property type="match status" value="4"/>
</dbReference>
<dbReference type="PANTHER" id="PTHR32063">
    <property type="match status" value="1"/>
</dbReference>
<gene>
    <name evidence="1" type="ORF">CACET_c05900</name>
</gene>
<dbReference type="Gene3D" id="3.30.70.1430">
    <property type="entry name" value="Multidrug efflux transporter AcrB pore domain"/>
    <property type="match status" value="2"/>
</dbReference>
<dbReference type="GO" id="GO:0042910">
    <property type="term" value="F:xenobiotic transmembrane transporter activity"/>
    <property type="evidence" value="ECO:0007669"/>
    <property type="project" value="TreeGrafter"/>
</dbReference>
<dbReference type="KEGG" id="cace:CACET_c05900"/>
<dbReference type="PATRIC" id="fig|84022.5.peg.1499"/>
<dbReference type="SUPFAM" id="SSF82866">
    <property type="entry name" value="Multidrug efflux transporter AcrB transmembrane domain"/>
    <property type="match status" value="2"/>
</dbReference>
<dbReference type="Gene3D" id="3.30.70.1440">
    <property type="entry name" value="Multidrug efflux transporter AcrB pore domain"/>
    <property type="match status" value="1"/>
</dbReference>
<dbReference type="InterPro" id="IPR027463">
    <property type="entry name" value="AcrB_DN_DC_subdom"/>
</dbReference>
<dbReference type="RefSeq" id="WP_044823054.1">
    <property type="nucleotide sequence ID" value="NZ_CP009687.1"/>
</dbReference>
<dbReference type="Proteomes" id="UP000035704">
    <property type="component" value="Chromosome"/>
</dbReference>
<dbReference type="Gene3D" id="3.30.2090.10">
    <property type="entry name" value="Multidrug efflux transporter AcrB TolC docking domain, DN and DC subdomains"/>
    <property type="match status" value="2"/>
</dbReference>
<dbReference type="SUPFAM" id="SSF82714">
    <property type="entry name" value="Multidrug efflux transporter AcrB TolC docking domain, DN and DC subdomains"/>
    <property type="match status" value="2"/>
</dbReference>
<dbReference type="Gene3D" id="3.30.70.1320">
    <property type="entry name" value="Multidrug efflux transporter AcrB pore domain like"/>
    <property type="match status" value="1"/>
</dbReference>
<name>A0A0D8IDZ3_9CLOT</name>
<dbReference type="EMBL" id="CP009687">
    <property type="protein sequence ID" value="AKL94100.1"/>
    <property type="molecule type" value="Genomic_DNA"/>
</dbReference>
<organism evidence="1 2">
    <name type="scientific">Clostridium aceticum</name>
    <dbReference type="NCBI Taxonomy" id="84022"/>
    <lineage>
        <taxon>Bacteria</taxon>
        <taxon>Bacillati</taxon>
        <taxon>Bacillota</taxon>
        <taxon>Clostridia</taxon>
        <taxon>Eubacteriales</taxon>
        <taxon>Clostridiaceae</taxon>
        <taxon>Clostridium</taxon>
    </lineage>
</organism>
<dbReference type="InterPro" id="IPR000731">
    <property type="entry name" value="SSD"/>
</dbReference>
<dbReference type="PROSITE" id="PS50156">
    <property type="entry name" value="SSD"/>
    <property type="match status" value="1"/>
</dbReference>
<dbReference type="OrthoDB" id="9757876at2"/>
<reference evidence="1 2" key="1">
    <citation type="submission" date="2014-10" db="EMBL/GenBank/DDBJ databases">
        <title>Genome sequence of Clostridium aceticum DSM 1496.</title>
        <authorList>
            <person name="Poehlein A."/>
            <person name="Schiel-Bengelsdorf B."/>
            <person name="Gottschalk G."/>
            <person name="Duerre P."/>
            <person name="Daniel R."/>
        </authorList>
    </citation>
    <scope>NUCLEOTIDE SEQUENCE [LARGE SCALE GENOMIC DNA]</scope>
    <source>
        <strain evidence="1 2">DSM 1496</strain>
    </source>
</reference>
<dbReference type="SUPFAM" id="SSF82693">
    <property type="entry name" value="Multidrug efflux transporter AcrB pore domain, PN1, PN2, PC1 and PC2 subdomains"/>
    <property type="match status" value="3"/>
</dbReference>
<dbReference type="PANTHER" id="PTHR32063:SF24">
    <property type="entry name" value="CATION EFFLUX SYSTEM (ACRB_ACRD_ACRF FAMILY)"/>
    <property type="match status" value="1"/>
</dbReference>
<proteinExistence type="predicted"/>
<evidence type="ECO:0000313" key="1">
    <source>
        <dbReference type="EMBL" id="AKL94100.1"/>
    </source>
</evidence>
<protein>
    <submittedName>
        <fullName evidence="1">Cation/multidrug efflux pump</fullName>
    </submittedName>
</protein>
<keyword evidence="2" id="KW-1185">Reference proteome</keyword>
<dbReference type="PRINTS" id="PR00702">
    <property type="entry name" value="ACRIFLAVINRP"/>
</dbReference>
<accession>A0A0D8IDZ3</accession>
<dbReference type="GO" id="GO:0005886">
    <property type="term" value="C:plasma membrane"/>
    <property type="evidence" value="ECO:0007669"/>
    <property type="project" value="TreeGrafter"/>
</dbReference>
<dbReference type="InterPro" id="IPR001036">
    <property type="entry name" value="Acrflvin-R"/>
</dbReference>
<dbReference type="AlphaFoldDB" id="A0A0D8IDZ3"/>
<dbReference type="Pfam" id="PF00873">
    <property type="entry name" value="ACR_tran"/>
    <property type="match status" value="2"/>
</dbReference>